<sequence>MNPHRLAVVLAATAAAVVGVGFFNTIIGVFGPTAAMIALGLFVALATQVARRRQPED</sequence>
<dbReference type="EMBL" id="JBHSLW010000052">
    <property type="protein sequence ID" value="MFC5422851.1"/>
    <property type="molecule type" value="Genomic_DNA"/>
</dbReference>
<feature type="transmembrane region" description="Helical" evidence="1">
    <location>
        <begin position="29"/>
        <end position="50"/>
    </location>
</feature>
<keyword evidence="1" id="KW-1133">Transmembrane helix</keyword>
<dbReference type="Proteomes" id="UP001596053">
    <property type="component" value="Unassembled WGS sequence"/>
</dbReference>
<keyword evidence="1" id="KW-0472">Membrane</keyword>
<accession>A0ABW0IWY6</accession>
<evidence type="ECO:0000256" key="1">
    <source>
        <dbReference type="SAM" id="Phobius"/>
    </source>
</evidence>
<reference evidence="3" key="1">
    <citation type="journal article" date="2019" name="Int. J. Syst. Evol. Microbiol.">
        <title>The Global Catalogue of Microorganisms (GCM) 10K type strain sequencing project: providing services to taxonomists for standard genome sequencing and annotation.</title>
        <authorList>
            <consortium name="The Broad Institute Genomics Platform"/>
            <consortium name="The Broad Institute Genome Sequencing Center for Infectious Disease"/>
            <person name="Wu L."/>
            <person name="Ma J."/>
        </authorList>
    </citation>
    <scope>NUCLEOTIDE SEQUENCE [LARGE SCALE GENOMIC DNA]</scope>
    <source>
        <strain evidence="3">NCAIM B.01391</strain>
    </source>
</reference>
<proteinExistence type="predicted"/>
<comment type="caution">
    <text evidence="2">The sequence shown here is derived from an EMBL/GenBank/DDBJ whole genome shotgun (WGS) entry which is preliminary data.</text>
</comment>
<name>A0ABW0IWY6_9HYPH</name>
<organism evidence="2 3">
    <name type="scientific">Bosea eneae</name>
    <dbReference type="NCBI Taxonomy" id="151454"/>
    <lineage>
        <taxon>Bacteria</taxon>
        <taxon>Pseudomonadati</taxon>
        <taxon>Pseudomonadota</taxon>
        <taxon>Alphaproteobacteria</taxon>
        <taxon>Hyphomicrobiales</taxon>
        <taxon>Boseaceae</taxon>
        <taxon>Bosea</taxon>
    </lineage>
</organism>
<keyword evidence="1" id="KW-0812">Transmembrane</keyword>
<dbReference type="RefSeq" id="WP_377801079.1">
    <property type="nucleotide sequence ID" value="NZ_JBHSLW010000052.1"/>
</dbReference>
<gene>
    <name evidence="2" type="ORF">ACFPOB_25160</name>
</gene>
<evidence type="ECO:0000313" key="2">
    <source>
        <dbReference type="EMBL" id="MFC5422851.1"/>
    </source>
</evidence>
<evidence type="ECO:0000313" key="3">
    <source>
        <dbReference type="Proteomes" id="UP001596053"/>
    </source>
</evidence>
<protein>
    <submittedName>
        <fullName evidence="2">Uncharacterized protein</fullName>
    </submittedName>
</protein>
<keyword evidence="3" id="KW-1185">Reference proteome</keyword>